<keyword evidence="2" id="KW-0472">Membrane</keyword>
<dbReference type="RefSeq" id="WP_135504511.1">
    <property type="nucleotide sequence ID" value="NZ_CP181055.1"/>
</dbReference>
<comment type="caution">
    <text evidence="3">The sequence shown here is derived from an EMBL/GenBank/DDBJ whole genome shotgun (WGS) entry which is preliminary data.</text>
</comment>
<keyword evidence="2" id="KW-0812">Transmembrane</keyword>
<evidence type="ECO:0000256" key="1">
    <source>
        <dbReference type="SAM" id="MobiDB-lite"/>
    </source>
</evidence>
<feature type="transmembrane region" description="Helical" evidence="2">
    <location>
        <begin position="47"/>
        <end position="67"/>
    </location>
</feature>
<feature type="compositionally biased region" description="Basic and acidic residues" evidence="1">
    <location>
        <begin position="1"/>
        <end position="12"/>
    </location>
</feature>
<gene>
    <name evidence="3" type="ORF">HNQ44_001155</name>
</gene>
<feature type="region of interest" description="Disordered" evidence="1">
    <location>
        <begin position="1"/>
        <end position="36"/>
    </location>
</feature>
<proteinExistence type="predicted"/>
<accession>A0A7W8CQS1</accession>
<reference evidence="3 4" key="1">
    <citation type="submission" date="2020-08" db="EMBL/GenBank/DDBJ databases">
        <title>Genomic Encyclopedia of Type Strains, Phase IV (KMG-IV): sequencing the most valuable type-strain genomes for metagenomic binning, comparative biology and taxonomic classification.</title>
        <authorList>
            <person name="Goeker M."/>
        </authorList>
    </citation>
    <scope>NUCLEOTIDE SEQUENCE [LARGE SCALE GENOMIC DNA]</scope>
    <source>
        <strain evidence="3 4">DSM 15895</strain>
    </source>
</reference>
<dbReference type="Proteomes" id="UP000525923">
    <property type="component" value="Unassembled WGS sequence"/>
</dbReference>
<dbReference type="AlphaFoldDB" id="A0A7W8CQS1"/>
<keyword evidence="4" id="KW-1185">Reference proteome</keyword>
<keyword evidence="2" id="KW-1133">Transmembrane helix</keyword>
<evidence type="ECO:0000313" key="4">
    <source>
        <dbReference type="Proteomes" id="UP000525923"/>
    </source>
</evidence>
<organism evidence="3 4">
    <name type="scientific">Planococcus koreensis</name>
    <dbReference type="NCBI Taxonomy" id="112331"/>
    <lineage>
        <taxon>Bacteria</taxon>
        <taxon>Bacillati</taxon>
        <taxon>Bacillota</taxon>
        <taxon>Bacilli</taxon>
        <taxon>Bacillales</taxon>
        <taxon>Caryophanaceae</taxon>
        <taxon>Planococcus</taxon>
    </lineage>
</organism>
<protein>
    <submittedName>
        <fullName evidence="3">Uncharacterized protein</fullName>
    </submittedName>
</protein>
<dbReference type="EMBL" id="JACHHE010000002">
    <property type="protein sequence ID" value="MBB5179731.1"/>
    <property type="molecule type" value="Genomic_DNA"/>
</dbReference>
<sequence>MNQQEPLEKEELPTTPDTAEPVEPPPHHHHMHHMEGLEEPKIKNYKAIQVGVVIFSIAILALIYFGITSNMWGLMD</sequence>
<evidence type="ECO:0000256" key="2">
    <source>
        <dbReference type="SAM" id="Phobius"/>
    </source>
</evidence>
<name>A0A7W8CQS1_9BACL</name>
<evidence type="ECO:0000313" key="3">
    <source>
        <dbReference type="EMBL" id="MBB5179731.1"/>
    </source>
</evidence>